<dbReference type="EMBL" id="JBELOE010000239">
    <property type="protein sequence ID" value="MER2492989.1"/>
    <property type="molecule type" value="Genomic_DNA"/>
</dbReference>
<comment type="caution">
    <text evidence="2">The sequence shown here is derived from an EMBL/GenBank/DDBJ whole genome shotgun (WGS) entry which is preliminary data.</text>
</comment>
<dbReference type="InterPro" id="IPR017853">
    <property type="entry name" value="GH"/>
</dbReference>
<evidence type="ECO:0000313" key="2">
    <source>
        <dbReference type="EMBL" id="MER2492989.1"/>
    </source>
</evidence>
<reference evidence="2 3" key="1">
    <citation type="submission" date="2024-06" db="EMBL/GenBank/DDBJ databases">
        <authorList>
            <person name="Chen R.Y."/>
        </authorList>
    </citation>
    <scope>NUCLEOTIDE SEQUENCE [LARGE SCALE GENOMIC DNA]</scope>
    <source>
        <strain evidence="2 3">D2</strain>
    </source>
</reference>
<accession>A0ABV1RJE0</accession>
<dbReference type="Proteomes" id="UP001467690">
    <property type="component" value="Unassembled WGS sequence"/>
</dbReference>
<feature type="domain" description="Glycoside hydrolase family 2 catalytic" evidence="1">
    <location>
        <begin position="113"/>
        <end position="258"/>
    </location>
</feature>
<proteinExistence type="predicted"/>
<organism evidence="2 3">
    <name type="scientific">Catenovulum sediminis</name>
    <dbReference type="NCBI Taxonomy" id="1740262"/>
    <lineage>
        <taxon>Bacteria</taxon>
        <taxon>Pseudomonadati</taxon>
        <taxon>Pseudomonadota</taxon>
        <taxon>Gammaproteobacteria</taxon>
        <taxon>Alteromonadales</taxon>
        <taxon>Alteromonadaceae</taxon>
        <taxon>Catenovulum</taxon>
    </lineage>
</organism>
<name>A0ABV1RJE0_9ALTE</name>
<dbReference type="SUPFAM" id="SSF51445">
    <property type="entry name" value="(Trans)glycosidases"/>
    <property type="match status" value="1"/>
</dbReference>
<dbReference type="InterPro" id="IPR006103">
    <property type="entry name" value="Glyco_hydro_2_cat"/>
</dbReference>
<protein>
    <submittedName>
        <fullName evidence="2">Glycoside hydrolase family 2 TIM barrel-domain containing protein</fullName>
    </submittedName>
</protein>
<sequence>MKPLIKITATTFFIFTLLACSEKNQQSHLNLDEIDSDKNAAQFWQPAKVKIKKQSNKYQLYVNNKPYEIKGAGIGSSNEMYFKTLAQAGGNTFRTWNTDDIEKQLKYAEKYNLMMLVGLDIEKELHGFDYNNEKAVKAQFEKVTTIIDKYKNHPNILAWVAGNELNLLIEEDGSMGHVNPKVYQAVSDIIDYIHAVDQNHPVTYTFAGVEPSHIHTALKYTPQVDFISVQVYQDLQKMPELINAIKVDKPYMITEYGAVGHWEMPSTEWGREIEQPSGPKASGLAQRIKLGITQENSGLQIGSFVFLWGQKQERTPTWYGLFNKDGSATARVDEMTLYWAGEYPDNRAPLVKSITLNGLSAGDSVYLSTEDTYTAKIEVEDPNGDELQYKWVLQKEVDVRSQGGAFEQEPETLKLDIRANKGNEIQFKTPAEKGDYRLYAYVYDGRGKVGNANFPFYVK</sequence>
<dbReference type="PROSITE" id="PS51257">
    <property type="entry name" value="PROKAR_LIPOPROTEIN"/>
    <property type="match status" value="1"/>
</dbReference>
<evidence type="ECO:0000259" key="1">
    <source>
        <dbReference type="Pfam" id="PF02836"/>
    </source>
</evidence>
<dbReference type="GO" id="GO:0016787">
    <property type="term" value="F:hydrolase activity"/>
    <property type="evidence" value="ECO:0007669"/>
    <property type="project" value="UniProtKB-KW"/>
</dbReference>
<keyword evidence="3" id="KW-1185">Reference proteome</keyword>
<keyword evidence="2" id="KW-0378">Hydrolase</keyword>
<evidence type="ECO:0000313" key="3">
    <source>
        <dbReference type="Proteomes" id="UP001467690"/>
    </source>
</evidence>
<gene>
    <name evidence="2" type="ORF">ABS311_13985</name>
</gene>
<dbReference type="RefSeq" id="WP_350402409.1">
    <property type="nucleotide sequence ID" value="NZ_JBELOE010000239.1"/>
</dbReference>
<dbReference type="Pfam" id="PF02836">
    <property type="entry name" value="Glyco_hydro_2_C"/>
    <property type="match status" value="1"/>
</dbReference>
<dbReference type="Gene3D" id="3.20.20.80">
    <property type="entry name" value="Glycosidases"/>
    <property type="match status" value="1"/>
</dbReference>